<comment type="caution">
    <text evidence="1">The sequence shown here is derived from an EMBL/GenBank/DDBJ whole genome shotgun (WGS) entry which is preliminary data.</text>
</comment>
<dbReference type="EMBL" id="CM039431">
    <property type="protein sequence ID" value="KAI4337633.1"/>
    <property type="molecule type" value="Genomic_DNA"/>
</dbReference>
<sequence>MSSLVPDLDSSSDSCTYNDKPPIEELRQFLEFQLPRQRALVFSGLPLGPQRRQLSSASLQFSFMGPKLCVNTTQVVMRLRGHRDYAFASGWHPGGHIFATGNEDKTCRVWVAVRG</sequence>
<keyword evidence="2" id="KW-1185">Reference proteome</keyword>
<accession>A0ACB9NM47</accession>
<evidence type="ECO:0000313" key="2">
    <source>
        <dbReference type="Proteomes" id="UP000828941"/>
    </source>
</evidence>
<organism evidence="1 2">
    <name type="scientific">Bauhinia variegata</name>
    <name type="common">Purple orchid tree</name>
    <name type="synonym">Phanera variegata</name>
    <dbReference type="NCBI Taxonomy" id="167791"/>
    <lineage>
        <taxon>Eukaryota</taxon>
        <taxon>Viridiplantae</taxon>
        <taxon>Streptophyta</taxon>
        <taxon>Embryophyta</taxon>
        <taxon>Tracheophyta</taxon>
        <taxon>Spermatophyta</taxon>
        <taxon>Magnoliopsida</taxon>
        <taxon>eudicotyledons</taxon>
        <taxon>Gunneridae</taxon>
        <taxon>Pentapetalae</taxon>
        <taxon>rosids</taxon>
        <taxon>fabids</taxon>
        <taxon>Fabales</taxon>
        <taxon>Fabaceae</taxon>
        <taxon>Cercidoideae</taxon>
        <taxon>Cercideae</taxon>
        <taxon>Bauhiniinae</taxon>
        <taxon>Bauhinia</taxon>
    </lineage>
</organism>
<name>A0ACB9NM47_BAUVA</name>
<proteinExistence type="predicted"/>
<protein>
    <submittedName>
        <fullName evidence="1">Uncharacterized protein</fullName>
    </submittedName>
</protein>
<reference evidence="1 2" key="1">
    <citation type="journal article" date="2022" name="DNA Res.">
        <title>Chromosomal-level genome assembly of the orchid tree Bauhinia variegata (Leguminosae; Cercidoideae) supports the allotetraploid origin hypothesis of Bauhinia.</title>
        <authorList>
            <person name="Zhong Y."/>
            <person name="Chen Y."/>
            <person name="Zheng D."/>
            <person name="Pang J."/>
            <person name="Liu Y."/>
            <person name="Luo S."/>
            <person name="Meng S."/>
            <person name="Qian L."/>
            <person name="Wei D."/>
            <person name="Dai S."/>
            <person name="Zhou R."/>
        </authorList>
    </citation>
    <scope>NUCLEOTIDE SEQUENCE [LARGE SCALE GENOMIC DNA]</scope>
    <source>
        <strain evidence="1">BV-YZ2020</strain>
    </source>
</reference>
<dbReference type="Proteomes" id="UP000828941">
    <property type="component" value="Chromosome 6"/>
</dbReference>
<evidence type="ECO:0000313" key="1">
    <source>
        <dbReference type="EMBL" id="KAI4337633.1"/>
    </source>
</evidence>
<gene>
    <name evidence="1" type="ORF">L6164_016021</name>
</gene>